<sequence>MASSGSSRSTLPTLNELMDLSADDVRNRLTKLYVMIREMKSMEDCLAVYDALDYLRDTHRRENDKLVALTNLLVQTTDGIREKEGHVDIMDLSD</sequence>
<dbReference type="EMBL" id="BQNB010009209">
    <property type="protein sequence ID" value="GJS60261.1"/>
    <property type="molecule type" value="Genomic_DNA"/>
</dbReference>
<accession>A0ABQ4X514</accession>
<comment type="caution">
    <text evidence="1">The sequence shown here is derived from an EMBL/GenBank/DDBJ whole genome shotgun (WGS) entry which is preliminary data.</text>
</comment>
<evidence type="ECO:0000313" key="1">
    <source>
        <dbReference type="EMBL" id="GJS60261.1"/>
    </source>
</evidence>
<protein>
    <submittedName>
        <fullName evidence="1">Uncharacterized protein</fullName>
    </submittedName>
</protein>
<organism evidence="1 2">
    <name type="scientific">Tanacetum coccineum</name>
    <dbReference type="NCBI Taxonomy" id="301880"/>
    <lineage>
        <taxon>Eukaryota</taxon>
        <taxon>Viridiplantae</taxon>
        <taxon>Streptophyta</taxon>
        <taxon>Embryophyta</taxon>
        <taxon>Tracheophyta</taxon>
        <taxon>Spermatophyta</taxon>
        <taxon>Magnoliopsida</taxon>
        <taxon>eudicotyledons</taxon>
        <taxon>Gunneridae</taxon>
        <taxon>Pentapetalae</taxon>
        <taxon>asterids</taxon>
        <taxon>campanulids</taxon>
        <taxon>Asterales</taxon>
        <taxon>Asteraceae</taxon>
        <taxon>Asteroideae</taxon>
        <taxon>Anthemideae</taxon>
        <taxon>Anthemidinae</taxon>
        <taxon>Tanacetum</taxon>
    </lineage>
</organism>
<proteinExistence type="predicted"/>
<evidence type="ECO:0000313" key="2">
    <source>
        <dbReference type="Proteomes" id="UP001151760"/>
    </source>
</evidence>
<name>A0ABQ4X514_9ASTR</name>
<keyword evidence="2" id="KW-1185">Reference proteome</keyword>
<dbReference type="Proteomes" id="UP001151760">
    <property type="component" value="Unassembled WGS sequence"/>
</dbReference>
<gene>
    <name evidence="1" type="ORF">Tco_0655045</name>
</gene>
<reference evidence="1" key="1">
    <citation type="journal article" date="2022" name="Int. J. Mol. Sci.">
        <title>Draft Genome of Tanacetum Coccineum: Genomic Comparison of Closely Related Tanacetum-Family Plants.</title>
        <authorList>
            <person name="Yamashiro T."/>
            <person name="Shiraishi A."/>
            <person name="Nakayama K."/>
            <person name="Satake H."/>
        </authorList>
    </citation>
    <scope>NUCLEOTIDE SEQUENCE</scope>
</reference>
<reference evidence="1" key="2">
    <citation type="submission" date="2022-01" db="EMBL/GenBank/DDBJ databases">
        <authorList>
            <person name="Yamashiro T."/>
            <person name="Shiraishi A."/>
            <person name="Satake H."/>
            <person name="Nakayama K."/>
        </authorList>
    </citation>
    <scope>NUCLEOTIDE SEQUENCE</scope>
</reference>